<dbReference type="InterPro" id="IPR003615">
    <property type="entry name" value="HNH_nuc"/>
</dbReference>
<evidence type="ECO:0000259" key="1">
    <source>
        <dbReference type="Pfam" id="PF13391"/>
    </source>
</evidence>
<dbReference type="Pfam" id="PF13391">
    <property type="entry name" value="HNH_2"/>
    <property type="match status" value="1"/>
</dbReference>
<organism evidence="2 3">
    <name type="scientific">Shackletoniella antarctica</name>
    <dbReference type="NCBI Taxonomy" id="268115"/>
    <lineage>
        <taxon>Bacteria</taxon>
        <taxon>Bacillati</taxon>
        <taxon>Cyanobacteriota</taxon>
        <taxon>Cyanophyceae</taxon>
        <taxon>Oculatellales</taxon>
        <taxon>Oculatellaceae</taxon>
        <taxon>Shackletoniella</taxon>
    </lineage>
</organism>
<sequence>MNIDKPCIDAYLFEQQFTAFKSFIKEKSKIDFFSFTSNPYVYNQEGYKYEIHRLARNILAYEAWKASDIGTGDILDSAIKAIEMTENNLVQWHGKYGKDSKPHRSLLDAREKDDKGLLKSLEACLYGLYCGNEDKNSFSEMISLLGKKYSLLAYLFFLKDYSKYLPIAPSYFDKAFEVLGVSFKTSMKCSWENYTNYIDLLKDLKSCLEENMSNEVTLLDAHSFAWILASQMDNEGKLADTSEYLNLPLTERKAIVDARIGQGKFRNRLIGYWSACAVTECKEVTLLRASHIKPWSSLRESPLERLSLYNGLLLSPNLDACFDSGFITFDDEGKIILSNQLNSDDAAALGIHDQMRLSKIEPEHKKYLEFHRNKIFR</sequence>
<dbReference type="EMBL" id="QBMN01000232">
    <property type="protein sequence ID" value="PZO33936.1"/>
    <property type="molecule type" value="Genomic_DNA"/>
</dbReference>
<dbReference type="AlphaFoldDB" id="A0A2W4VN53"/>
<dbReference type="Proteomes" id="UP000249081">
    <property type="component" value="Unassembled WGS sequence"/>
</dbReference>
<gene>
    <name evidence="2" type="ORF">DCF17_21340</name>
</gene>
<reference evidence="3" key="1">
    <citation type="submission" date="2018-04" db="EMBL/GenBank/DDBJ databases">
        <authorList>
            <person name="Cornet L."/>
        </authorList>
    </citation>
    <scope>NUCLEOTIDE SEQUENCE [LARGE SCALE GENOMIC DNA]</scope>
</reference>
<protein>
    <recommendedName>
        <fullName evidence="1">HNH nuclease domain-containing protein</fullName>
    </recommendedName>
</protein>
<proteinExistence type="predicted"/>
<name>A0A2W4VN53_9CYAN</name>
<accession>A0A2W4VN53</accession>
<reference evidence="2 3" key="2">
    <citation type="submission" date="2018-06" db="EMBL/GenBank/DDBJ databases">
        <title>Metagenomic assembly of (sub)arctic Cyanobacteria and their associated microbiome from non-axenic cultures.</title>
        <authorList>
            <person name="Baurain D."/>
        </authorList>
    </citation>
    <scope>NUCLEOTIDE SEQUENCE [LARGE SCALE GENOMIC DNA]</scope>
    <source>
        <strain evidence="2">ULC041bin1</strain>
    </source>
</reference>
<evidence type="ECO:0000313" key="3">
    <source>
        <dbReference type="Proteomes" id="UP000249081"/>
    </source>
</evidence>
<comment type="caution">
    <text evidence="2">The sequence shown here is derived from an EMBL/GenBank/DDBJ whole genome shotgun (WGS) entry which is preliminary data.</text>
</comment>
<feature type="domain" description="HNH nuclease" evidence="1">
    <location>
        <begin position="276"/>
        <end position="330"/>
    </location>
</feature>
<evidence type="ECO:0000313" key="2">
    <source>
        <dbReference type="EMBL" id="PZO33936.1"/>
    </source>
</evidence>